<dbReference type="PANTHER" id="PTHR11603:SF147">
    <property type="entry name" value="MEMBRANE PROTEIN"/>
    <property type="match status" value="1"/>
</dbReference>
<comment type="caution">
    <text evidence="7">The sequence shown here is derived from an EMBL/GenBank/DDBJ whole genome shotgun (WGS) entry which is preliminary data.</text>
</comment>
<dbReference type="Gene3D" id="3.40.50.1010">
    <property type="entry name" value="5'-nuclease"/>
    <property type="match status" value="1"/>
</dbReference>
<gene>
    <name evidence="7" type="ORF">M8H41_12505</name>
</gene>
<feature type="transmembrane region" description="Helical" evidence="5">
    <location>
        <begin position="84"/>
        <end position="103"/>
    </location>
</feature>
<dbReference type="SMART" id="SM00670">
    <property type="entry name" value="PINc"/>
    <property type="match status" value="1"/>
</dbReference>
<dbReference type="InterPro" id="IPR052041">
    <property type="entry name" value="Nucleic_acid_metab_PIN/TRAM"/>
</dbReference>
<accession>A0ABT8QUB8</accession>
<feature type="transmembrane region" description="Helical" evidence="5">
    <location>
        <begin position="12"/>
        <end position="30"/>
    </location>
</feature>
<evidence type="ECO:0000256" key="1">
    <source>
        <dbReference type="ARBA" id="ARBA00001946"/>
    </source>
</evidence>
<evidence type="ECO:0000256" key="2">
    <source>
        <dbReference type="ARBA" id="ARBA00022722"/>
    </source>
</evidence>
<dbReference type="PROSITE" id="PS50926">
    <property type="entry name" value="TRAM"/>
    <property type="match status" value="1"/>
</dbReference>
<keyword evidence="5" id="KW-1133">Transmembrane helix</keyword>
<dbReference type="Pfam" id="PF01938">
    <property type="entry name" value="TRAM"/>
    <property type="match status" value="1"/>
</dbReference>
<evidence type="ECO:0000256" key="4">
    <source>
        <dbReference type="ARBA" id="ARBA00022842"/>
    </source>
</evidence>
<protein>
    <submittedName>
        <fullName evidence="7">TRAM domain-containing protein</fullName>
    </submittedName>
</protein>
<organism evidence="7 8">
    <name type="scientific">Desulfosporosinus nitroreducens</name>
    <dbReference type="NCBI Taxonomy" id="2018668"/>
    <lineage>
        <taxon>Bacteria</taxon>
        <taxon>Bacillati</taxon>
        <taxon>Bacillota</taxon>
        <taxon>Clostridia</taxon>
        <taxon>Eubacteriales</taxon>
        <taxon>Desulfitobacteriaceae</taxon>
        <taxon>Desulfosporosinus</taxon>
    </lineage>
</organism>
<keyword evidence="8" id="KW-1185">Reference proteome</keyword>
<keyword evidence="2" id="KW-0540">Nuclease</keyword>
<keyword evidence="4" id="KW-0460">Magnesium</keyword>
<reference evidence="7" key="1">
    <citation type="submission" date="2022-05" db="EMBL/GenBank/DDBJ databases">
        <title>Expanded diversity of anoxic marine methylotrophy in a Black Sea sulfate reducing microorganism.</title>
        <authorList>
            <person name="Fischer P.Q."/>
            <person name="Stams A.J.M."/>
            <person name="Villanueva L."/>
            <person name="Sousa D.Z."/>
        </authorList>
    </citation>
    <scope>NUCLEOTIDE SEQUENCE</scope>
    <source>
        <strain evidence="7">P130</strain>
    </source>
</reference>
<keyword evidence="3" id="KW-0378">Hydrolase</keyword>
<evidence type="ECO:0000313" key="7">
    <source>
        <dbReference type="EMBL" id="MDO0823668.1"/>
    </source>
</evidence>
<evidence type="ECO:0000259" key="6">
    <source>
        <dbReference type="PROSITE" id="PS50926"/>
    </source>
</evidence>
<dbReference type="CDD" id="cd09877">
    <property type="entry name" value="PIN_YacL-like"/>
    <property type="match status" value="1"/>
</dbReference>
<evidence type="ECO:0000256" key="3">
    <source>
        <dbReference type="ARBA" id="ARBA00022801"/>
    </source>
</evidence>
<dbReference type="Pfam" id="PF01850">
    <property type="entry name" value="PIN"/>
    <property type="match status" value="1"/>
</dbReference>
<comment type="cofactor">
    <cofactor evidence="1">
        <name>Mg(2+)</name>
        <dbReference type="ChEBI" id="CHEBI:18420"/>
    </cofactor>
</comment>
<dbReference type="InterPro" id="IPR002792">
    <property type="entry name" value="TRAM_dom"/>
</dbReference>
<dbReference type="InterPro" id="IPR029060">
    <property type="entry name" value="PIN-like_dom_sf"/>
</dbReference>
<feature type="transmembrane region" description="Helical" evidence="5">
    <location>
        <begin position="109"/>
        <end position="129"/>
    </location>
</feature>
<dbReference type="Proteomes" id="UP001176021">
    <property type="component" value="Unassembled WGS sequence"/>
</dbReference>
<dbReference type="SUPFAM" id="SSF88723">
    <property type="entry name" value="PIN domain-like"/>
    <property type="match status" value="1"/>
</dbReference>
<feature type="domain" description="TRAM" evidence="6">
    <location>
        <begin position="307"/>
        <end position="368"/>
    </location>
</feature>
<dbReference type="RefSeq" id="WP_252469994.1">
    <property type="nucleotide sequence ID" value="NZ_JAMHFY010000013.1"/>
</dbReference>
<evidence type="ECO:0000313" key="8">
    <source>
        <dbReference type="Proteomes" id="UP001176021"/>
    </source>
</evidence>
<dbReference type="PANTHER" id="PTHR11603">
    <property type="entry name" value="AAA FAMILY ATPASE"/>
    <property type="match status" value="1"/>
</dbReference>
<dbReference type="InterPro" id="IPR002716">
    <property type="entry name" value="PIN_dom"/>
</dbReference>
<sequence length="392" mass="43209">MIRNLIRGIITLLLGAVGFYLNYILFSLGFLKTLGWDGSPVWTYAIMSILFGIIGFLVAPFSIRSFIALMRWMDSRLTRVPTNDLMGGAIGGIIGLIIASLFGNSFVSIKFFGPLLAVLLSLFLGYLGLTIGMKRKEDVLSFLNFFPKFRDRGDKADKAEKGDKNKDGKTGRSQESVSYKILDTSVIIDGRIADIVKTGFLEGVLLIPSFVLEELRHIADSSDLLKRNRGRRGLDILNQISKETVIKVHIHEQDFDDINEVDSKLVRLGQVLGSPLLTNDYNLNKVAELQGVKVLNINELANALKPIVLPGEEMLVQVMKEGKEPGQGVAYLDDGTMIVVDMGRRFMGQNVVVLVTSVLQTAAGRMIFAKPKATLEKKPMGLRSTDEVNAIG</sequence>
<keyword evidence="5" id="KW-0812">Transmembrane</keyword>
<feature type="transmembrane region" description="Helical" evidence="5">
    <location>
        <begin position="42"/>
        <end position="63"/>
    </location>
</feature>
<evidence type="ECO:0000256" key="5">
    <source>
        <dbReference type="SAM" id="Phobius"/>
    </source>
</evidence>
<keyword evidence="5" id="KW-0472">Membrane</keyword>
<dbReference type="EMBL" id="JAMJEV010000009">
    <property type="protein sequence ID" value="MDO0823668.1"/>
    <property type="molecule type" value="Genomic_DNA"/>
</dbReference>
<name>A0ABT8QUB8_9FIRM</name>
<proteinExistence type="predicted"/>